<organism evidence="11 12">
    <name type="scientific">Echria macrotheca</name>
    <dbReference type="NCBI Taxonomy" id="438768"/>
    <lineage>
        <taxon>Eukaryota</taxon>
        <taxon>Fungi</taxon>
        <taxon>Dikarya</taxon>
        <taxon>Ascomycota</taxon>
        <taxon>Pezizomycotina</taxon>
        <taxon>Sordariomycetes</taxon>
        <taxon>Sordariomycetidae</taxon>
        <taxon>Sordariales</taxon>
        <taxon>Schizotheciaceae</taxon>
        <taxon>Echria</taxon>
    </lineage>
</organism>
<keyword evidence="12" id="KW-1185">Reference proteome</keyword>
<dbReference type="EMBL" id="MU839836">
    <property type="protein sequence ID" value="KAK1754061.1"/>
    <property type="molecule type" value="Genomic_DNA"/>
</dbReference>
<keyword evidence="6" id="KW-0119">Carbohydrate metabolism</keyword>
<keyword evidence="8 9" id="KW-0624">Polysaccharide degradation</keyword>
<evidence type="ECO:0000256" key="9">
    <source>
        <dbReference type="RuleBase" id="RU361164"/>
    </source>
</evidence>
<comment type="caution">
    <text evidence="11">The sequence shown here is derived from an EMBL/GenBank/DDBJ whole genome shotgun (WGS) entry which is preliminary data.</text>
</comment>
<evidence type="ECO:0000313" key="11">
    <source>
        <dbReference type="EMBL" id="KAK1754061.1"/>
    </source>
</evidence>
<comment type="catalytic activity">
    <reaction evidence="1">
        <text>Endohydrolysis of (1-&gt;4)-beta-D-glucosidic linkages in cellulose, lichenin and cereal beta-D-glucans.</text>
        <dbReference type="EC" id="3.2.1.4"/>
    </reaction>
</comment>
<keyword evidence="3 9" id="KW-0378">Hydrolase</keyword>
<dbReference type="GO" id="GO:0008810">
    <property type="term" value="F:cellulase activity"/>
    <property type="evidence" value="ECO:0007669"/>
    <property type="project" value="UniProtKB-EC"/>
</dbReference>
<gene>
    <name evidence="11" type="ORF">QBC47DRAFT_429567</name>
</gene>
<dbReference type="PRINTS" id="PR00734">
    <property type="entry name" value="GLHYDRLASE7"/>
</dbReference>
<evidence type="ECO:0000256" key="6">
    <source>
        <dbReference type="ARBA" id="ARBA00023277"/>
    </source>
</evidence>
<accession>A0AAJ0F400</accession>
<evidence type="ECO:0000256" key="7">
    <source>
        <dbReference type="ARBA" id="ARBA00023295"/>
    </source>
</evidence>
<dbReference type="PANTHER" id="PTHR33753">
    <property type="entry name" value="1,4-BETA-D-GLUCAN CELLOBIOHYDROLASE B"/>
    <property type="match status" value="1"/>
</dbReference>
<evidence type="ECO:0000256" key="2">
    <source>
        <dbReference type="ARBA" id="ARBA00006044"/>
    </source>
</evidence>
<evidence type="ECO:0000256" key="10">
    <source>
        <dbReference type="SAM" id="SignalP"/>
    </source>
</evidence>
<keyword evidence="4 9" id="KW-0136">Cellulose degradation</keyword>
<dbReference type="Gene3D" id="2.70.100.10">
    <property type="entry name" value="Glycoside hydrolase, family 7, domain"/>
    <property type="match status" value="1"/>
</dbReference>
<dbReference type="AlphaFoldDB" id="A0AAJ0F400"/>
<dbReference type="SUPFAM" id="SSF49899">
    <property type="entry name" value="Concanavalin A-like lectins/glucanases"/>
    <property type="match status" value="1"/>
</dbReference>
<feature type="chain" id="PRO_5042603851" description="Glucanase" evidence="10">
    <location>
        <begin position="18"/>
        <end position="369"/>
    </location>
</feature>
<keyword evidence="10" id="KW-0732">Signal</keyword>
<dbReference type="GO" id="GO:0030245">
    <property type="term" value="P:cellulose catabolic process"/>
    <property type="evidence" value="ECO:0007669"/>
    <property type="project" value="UniProtKB-KW"/>
</dbReference>
<protein>
    <recommendedName>
        <fullName evidence="9">Glucanase</fullName>
        <ecNumber evidence="9">3.2.1.-</ecNumber>
    </recommendedName>
</protein>
<evidence type="ECO:0000256" key="4">
    <source>
        <dbReference type="ARBA" id="ARBA00023001"/>
    </source>
</evidence>
<dbReference type="InterPro" id="IPR001722">
    <property type="entry name" value="Glyco_hydro_7"/>
</dbReference>
<evidence type="ECO:0000313" key="12">
    <source>
        <dbReference type="Proteomes" id="UP001239445"/>
    </source>
</evidence>
<name>A0AAJ0F400_9PEZI</name>
<dbReference type="Proteomes" id="UP001239445">
    <property type="component" value="Unassembled WGS sequence"/>
</dbReference>
<dbReference type="InterPro" id="IPR037019">
    <property type="entry name" value="Glyco_hydro_7_sf"/>
</dbReference>
<reference evidence="11" key="1">
    <citation type="submission" date="2023-06" db="EMBL/GenBank/DDBJ databases">
        <title>Genome-scale phylogeny and comparative genomics of the fungal order Sordariales.</title>
        <authorList>
            <consortium name="Lawrence Berkeley National Laboratory"/>
            <person name="Hensen N."/>
            <person name="Bonometti L."/>
            <person name="Westerberg I."/>
            <person name="Brannstrom I.O."/>
            <person name="Guillou S."/>
            <person name="Cros-Aarteil S."/>
            <person name="Calhoun S."/>
            <person name="Haridas S."/>
            <person name="Kuo A."/>
            <person name="Mondo S."/>
            <person name="Pangilinan J."/>
            <person name="Riley R."/>
            <person name="Labutti K."/>
            <person name="Andreopoulos B."/>
            <person name="Lipzen A."/>
            <person name="Chen C."/>
            <person name="Yanf M."/>
            <person name="Daum C."/>
            <person name="Ng V."/>
            <person name="Clum A."/>
            <person name="Steindorff A."/>
            <person name="Ohm R."/>
            <person name="Martin F."/>
            <person name="Silar P."/>
            <person name="Natvig D."/>
            <person name="Lalanne C."/>
            <person name="Gautier V."/>
            <person name="Ament-Velasquez S.L."/>
            <person name="Kruys A."/>
            <person name="Hutchinson M.I."/>
            <person name="Powell A.J."/>
            <person name="Barry K."/>
            <person name="Miller A.N."/>
            <person name="Grigoriev I.V."/>
            <person name="Debuchy R."/>
            <person name="Gladieux P."/>
            <person name="Thoren M.H."/>
            <person name="Johannesson H."/>
        </authorList>
    </citation>
    <scope>NUCLEOTIDE SEQUENCE</scope>
    <source>
        <strain evidence="11">PSN4</strain>
    </source>
</reference>
<dbReference type="EC" id="3.2.1.-" evidence="9"/>
<dbReference type="Pfam" id="PF00840">
    <property type="entry name" value="Glyco_hydro_7"/>
    <property type="match status" value="3"/>
</dbReference>
<evidence type="ECO:0000256" key="3">
    <source>
        <dbReference type="ARBA" id="ARBA00022801"/>
    </source>
</evidence>
<proteinExistence type="inferred from homology"/>
<feature type="signal peptide" evidence="10">
    <location>
        <begin position="1"/>
        <end position="17"/>
    </location>
</feature>
<keyword evidence="5" id="KW-0325">Glycoprotein</keyword>
<dbReference type="InterPro" id="IPR013320">
    <property type="entry name" value="ConA-like_dom_sf"/>
</dbReference>
<evidence type="ECO:0000256" key="8">
    <source>
        <dbReference type="ARBA" id="ARBA00023326"/>
    </source>
</evidence>
<evidence type="ECO:0000256" key="1">
    <source>
        <dbReference type="ARBA" id="ARBA00000966"/>
    </source>
</evidence>
<dbReference type="PANTHER" id="PTHR33753:SF1">
    <property type="entry name" value="ENDO-BETA-1,4-GLUCANASE CELB"/>
    <property type="match status" value="1"/>
</dbReference>
<sequence>MITAAIVSLLAASLAAGQSLPSTAEVRPLLPTWKCSNSGGCVRQNTSVVLDWDMRSIHTTNGATSCKSGTKMDKSQCPDASTCAKNCVIEAADYASLGVSTSGNAVTLYHYVRTGGKLVNASPRIYLLGEDGKYVMMSLLNGEISVDVDLSTLPCGENGAFYLSEMVADGSKNPNQFNTGGAALGNGYCDAQCQGYCCNEMDILEANSQANAFTGHPCKGNTCDSGGCGYNPYAQGQKGFYGPGKTVDTSKVFTVVTQFQASGGRLTGISRKYIQNGRTINSGNINGCGNEGSTGGMTGMGQALGRGMVLAMSIWNDAAQNMAWLDAGNNGPCQSGQGSPSNIQSQHPDTHVVFSNIRWGDIGSTTKGN</sequence>
<keyword evidence="7 9" id="KW-0326">Glycosidase</keyword>
<evidence type="ECO:0000256" key="5">
    <source>
        <dbReference type="ARBA" id="ARBA00023180"/>
    </source>
</evidence>
<comment type="similarity">
    <text evidence="2 9">Belongs to the glycosyl hydrolase 7 (cellulase C) family.</text>
</comment>